<protein>
    <recommendedName>
        <fullName evidence="1">NmrA-like domain-containing protein</fullName>
    </recommendedName>
</protein>
<evidence type="ECO:0000313" key="2">
    <source>
        <dbReference type="EMBL" id="KRK26158.1"/>
    </source>
</evidence>
<dbReference type="SUPFAM" id="SSF51735">
    <property type="entry name" value="NAD(P)-binding Rossmann-fold domains"/>
    <property type="match status" value="1"/>
</dbReference>
<dbReference type="Pfam" id="PF05368">
    <property type="entry name" value="NmrA"/>
    <property type="match status" value="1"/>
</dbReference>
<dbReference type="Gene3D" id="3.40.50.720">
    <property type="entry name" value="NAD(P)-binding Rossmann-like Domain"/>
    <property type="match status" value="1"/>
</dbReference>
<dbReference type="InterPro" id="IPR036291">
    <property type="entry name" value="NAD(P)-bd_dom_sf"/>
</dbReference>
<evidence type="ECO:0000313" key="3">
    <source>
        <dbReference type="Proteomes" id="UP000051020"/>
    </source>
</evidence>
<accession>A0A837RCE9</accession>
<feature type="domain" description="NmrA-like" evidence="1">
    <location>
        <begin position="2"/>
        <end position="264"/>
    </location>
</feature>
<dbReference type="InterPro" id="IPR008030">
    <property type="entry name" value="NmrA-like"/>
</dbReference>
<name>A0A837RCE9_LACPE</name>
<dbReference type="RefSeq" id="WP_050339672.1">
    <property type="nucleotide sequence ID" value="NZ_AZCU01000004.1"/>
</dbReference>
<reference evidence="2 3" key="1">
    <citation type="journal article" date="2015" name="Genome Announc.">
        <title>Expanding the biotechnology potential of lactobacilli through comparative genomics of 213 strains and associated genera.</title>
        <authorList>
            <person name="Sun Z."/>
            <person name="Harris H.M."/>
            <person name="McCann A."/>
            <person name="Guo C."/>
            <person name="Argimon S."/>
            <person name="Zhang W."/>
            <person name="Yang X."/>
            <person name="Jeffery I.B."/>
            <person name="Cooney J.C."/>
            <person name="Kagawa T.F."/>
            <person name="Liu W."/>
            <person name="Song Y."/>
            <person name="Salvetti E."/>
            <person name="Wrobel A."/>
            <person name="Rasinkangas P."/>
            <person name="Parkhill J."/>
            <person name="Rea M.C."/>
            <person name="O'Sullivan O."/>
            <person name="Ritari J."/>
            <person name="Douillard F.P."/>
            <person name="Paul Ross R."/>
            <person name="Yang R."/>
            <person name="Briner A.E."/>
            <person name="Felis G.E."/>
            <person name="de Vos W.M."/>
            <person name="Barrangou R."/>
            <person name="Klaenhammer T.R."/>
            <person name="Caufield P.W."/>
            <person name="Cui Y."/>
            <person name="Zhang H."/>
            <person name="O'Toole P.W."/>
        </authorList>
    </citation>
    <scope>NUCLEOTIDE SEQUENCE [LARGE SCALE GENOMIC DNA]</scope>
    <source>
        <strain evidence="2 3">DSM 20314</strain>
    </source>
</reference>
<sequence>MKIVLTGSLGRINQTLVPKLAHAGHDVTVISHNASRSGLIKAFRATPAIGSITDEAFLTQTFKDADVVYLMLTGIMASEDIYAAATQQAETYAAAIKAAGVKRVVNLSSVGADLGPEVGSLYMYHLIEQTLITALPDVDITFIRPTAMYYNLLSSVPTVRKSHRIYTNASLEVKNVWVAPVDVTTVLIQALTKPTAGQTVTYVASDEQTYLEVASALSKTLKMPDLRVSQVPDEVMQDHLITAGAPAAFAREYVKTVAYQRDHDFYADYRAHQPRLGEVKMADFAQVFAEDYRNRQVIK</sequence>
<dbReference type="Proteomes" id="UP000051020">
    <property type="component" value="Unassembled WGS sequence"/>
</dbReference>
<evidence type="ECO:0000259" key="1">
    <source>
        <dbReference type="Pfam" id="PF05368"/>
    </source>
</evidence>
<proteinExistence type="predicted"/>
<dbReference type="PANTHER" id="PTHR43162:SF1">
    <property type="entry name" value="PRESTALK A DIFFERENTIATION PROTEIN A"/>
    <property type="match status" value="1"/>
</dbReference>
<gene>
    <name evidence="2" type="ORF">FD24_GL002499</name>
</gene>
<dbReference type="GeneID" id="49394822"/>
<dbReference type="InterPro" id="IPR051604">
    <property type="entry name" value="Ergot_Alk_Oxidoreductase"/>
</dbReference>
<comment type="caution">
    <text evidence="2">The sequence shown here is derived from an EMBL/GenBank/DDBJ whole genome shotgun (WGS) entry which is preliminary data.</text>
</comment>
<organism evidence="2 3">
    <name type="scientific">Lactiplantibacillus pentosus DSM 20314</name>
    <dbReference type="NCBI Taxonomy" id="1423791"/>
    <lineage>
        <taxon>Bacteria</taxon>
        <taxon>Bacillati</taxon>
        <taxon>Bacillota</taxon>
        <taxon>Bacilli</taxon>
        <taxon>Lactobacillales</taxon>
        <taxon>Lactobacillaceae</taxon>
        <taxon>Lactiplantibacillus</taxon>
    </lineage>
</organism>
<dbReference type="AlphaFoldDB" id="A0A837RCE9"/>
<dbReference type="PANTHER" id="PTHR43162">
    <property type="match status" value="1"/>
</dbReference>
<dbReference type="EMBL" id="AZCU01000004">
    <property type="protein sequence ID" value="KRK26158.1"/>
    <property type="molecule type" value="Genomic_DNA"/>
</dbReference>